<proteinExistence type="predicted"/>
<sequence length="168" mass="19781">MATVLFPPFRSLRIRDKFGEEFLVRQYDHDKDREKLVEMYANYDPEYRCLGLPPLTKEAIENWVDYLGKNGFSIIAEKDGKFVGHLVIVPDDKNRVDLTIFVHQDYQNRGLGQEMMKAIIEYCRNAGFDGITLVTERTNTRAIHVYKKLGFEVVAPYYEFDMYLPLRR</sequence>
<dbReference type="InterPro" id="IPR050276">
    <property type="entry name" value="MshD_Acetyltransferase"/>
</dbReference>
<name>A0A7J2TJQ7_ARCFL</name>
<keyword evidence="2" id="KW-0808">Transferase</keyword>
<dbReference type="GO" id="GO:0016747">
    <property type="term" value="F:acyltransferase activity, transferring groups other than amino-acyl groups"/>
    <property type="evidence" value="ECO:0007669"/>
    <property type="project" value="InterPro"/>
</dbReference>
<evidence type="ECO:0000259" key="1">
    <source>
        <dbReference type="PROSITE" id="PS51186"/>
    </source>
</evidence>
<dbReference type="Gene3D" id="3.40.630.30">
    <property type="match status" value="1"/>
</dbReference>
<feature type="domain" description="N-acetyltransferase" evidence="1">
    <location>
        <begin position="22"/>
        <end position="167"/>
    </location>
</feature>
<dbReference type="PANTHER" id="PTHR43617">
    <property type="entry name" value="L-AMINO ACID N-ACETYLTRANSFERASE"/>
    <property type="match status" value="1"/>
</dbReference>
<dbReference type="InterPro" id="IPR000182">
    <property type="entry name" value="GNAT_dom"/>
</dbReference>
<dbReference type="AlphaFoldDB" id="A0A7J2TJQ7"/>
<dbReference type="PROSITE" id="PS51186">
    <property type="entry name" value="GNAT"/>
    <property type="match status" value="1"/>
</dbReference>
<dbReference type="InterPro" id="IPR016181">
    <property type="entry name" value="Acyl_CoA_acyltransferase"/>
</dbReference>
<evidence type="ECO:0000313" key="2">
    <source>
        <dbReference type="EMBL" id="HEH35820.1"/>
    </source>
</evidence>
<dbReference type="CDD" id="cd04301">
    <property type="entry name" value="NAT_SF"/>
    <property type="match status" value="1"/>
</dbReference>
<organism evidence="2">
    <name type="scientific">Archaeoglobus fulgidus</name>
    <dbReference type="NCBI Taxonomy" id="2234"/>
    <lineage>
        <taxon>Archaea</taxon>
        <taxon>Methanobacteriati</taxon>
        <taxon>Methanobacteriota</taxon>
        <taxon>Archaeoglobi</taxon>
        <taxon>Archaeoglobales</taxon>
        <taxon>Archaeoglobaceae</taxon>
        <taxon>Archaeoglobus</taxon>
    </lineage>
</organism>
<comment type="caution">
    <text evidence="2">The sequence shown here is derived from an EMBL/GenBank/DDBJ whole genome shotgun (WGS) entry which is preliminary data.</text>
</comment>
<dbReference type="Pfam" id="PF00583">
    <property type="entry name" value="Acetyltransf_1"/>
    <property type="match status" value="1"/>
</dbReference>
<accession>A0A7J2TJQ7</accession>
<dbReference type="SUPFAM" id="SSF55729">
    <property type="entry name" value="Acyl-CoA N-acyltransferases (Nat)"/>
    <property type="match status" value="1"/>
</dbReference>
<reference evidence="2" key="1">
    <citation type="journal article" date="2020" name="mSystems">
        <title>Genome- and Community-Level Interaction Insights into Carbon Utilization and Element Cycling Functions of Hydrothermarchaeota in Hydrothermal Sediment.</title>
        <authorList>
            <person name="Zhou Z."/>
            <person name="Liu Y."/>
            <person name="Xu W."/>
            <person name="Pan J."/>
            <person name="Luo Z.H."/>
            <person name="Li M."/>
        </authorList>
    </citation>
    <scope>NUCLEOTIDE SEQUENCE [LARGE SCALE GENOMIC DNA]</scope>
    <source>
        <strain evidence="2">SpSt-26</strain>
    </source>
</reference>
<dbReference type="EMBL" id="DSLA01000103">
    <property type="protein sequence ID" value="HEH35820.1"/>
    <property type="molecule type" value="Genomic_DNA"/>
</dbReference>
<protein>
    <submittedName>
        <fullName evidence="2">GNAT family N-acetyltransferase</fullName>
    </submittedName>
</protein>
<gene>
    <name evidence="2" type="ORF">ENP88_06750</name>
</gene>